<feature type="non-terminal residue" evidence="1">
    <location>
        <position position="1"/>
    </location>
</feature>
<reference evidence="2" key="1">
    <citation type="journal article" date="2014" name="Proc. Natl. Acad. Sci. U.S.A.">
        <title>Extensive sampling of basidiomycete genomes demonstrates inadequacy of the white-rot/brown-rot paradigm for wood decay fungi.</title>
        <authorList>
            <person name="Riley R."/>
            <person name="Salamov A.A."/>
            <person name="Brown D.W."/>
            <person name="Nagy L.G."/>
            <person name="Floudas D."/>
            <person name="Held B.W."/>
            <person name="Levasseur A."/>
            <person name="Lombard V."/>
            <person name="Morin E."/>
            <person name="Otillar R."/>
            <person name="Lindquist E.A."/>
            <person name="Sun H."/>
            <person name="LaButti K.M."/>
            <person name="Schmutz J."/>
            <person name="Jabbour D."/>
            <person name="Luo H."/>
            <person name="Baker S.E."/>
            <person name="Pisabarro A.G."/>
            <person name="Walton J.D."/>
            <person name="Blanchette R.A."/>
            <person name="Henrissat B."/>
            <person name="Martin F."/>
            <person name="Cullen D."/>
            <person name="Hibbett D.S."/>
            <person name="Grigoriev I.V."/>
        </authorList>
    </citation>
    <scope>NUCLEOTIDE SEQUENCE [LARGE SCALE GENOMIC DNA]</scope>
    <source>
        <strain evidence="2">MUCL 33604</strain>
    </source>
</reference>
<dbReference type="Proteomes" id="UP000027265">
    <property type="component" value="Unassembled WGS sequence"/>
</dbReference>
<sequence>FDQHPRVYSPNIEGLRDRLRRTNVHTVALVLCDLNHFTAYYYSHTHGLEYGDSLGSPPNSTVVAVLQWILSGLDYPIPSMATKGWIATQGPRSGSCGIAALNFIESKVDVTISKWNDSRSRAERDRALCDLVLYH</sequence>
<proteinExistence type="predicted"/>
<dbReference type="EMBL" id="KL197722">
    <property type="protein sequence ID" value="KDQ56235.1"/>
    <property type="molecule type" value="Genomic_DNA"/>
</dbReference>
<dbReference type="AlphaFoldDB" id="A0A067PQZ7"/>
<accession>A0A067PQZ7</accession>
<dbReference type="InParanoid" id="A0A067PQZ7"/>
<organism evidence="1 2">
    <name type="scientific">Jaapia argillacea MUCL 33604</name>
    <dbReference type="NCBI Taxonomy" id="933084"/>
    <lineage>
        <taxon>Eukaryota</taxon>
        <taxon>Fungi</taxon>
        <taxon>Dikarya</taxon>
        <taxon>Basidiomycota</taxon>
        <taxon>Agaricomycotina</taxon>
        <taxon>Agaricomycetes</taxon>
        <taxon>Agaricomycetidae</taxon>
        <taxon>Jaapiales</taxon>
        <taxon>Jaapiaceae</taxon>
        <taxon>Jaapia</taxon>
    </lineage>
</organism>
<dbReference type="HOGENOM" id="CLU_138918_0_0_1"/>
<protein>
    <recommendedName>
        <fullName evidence="3">Ubiquitin-like protease family profile domain-containing protein</fullName>
    </recommendedName>
</protein>
<evidence type="ECO:0000313" key="2">
    <source>
        <dbReference type="Proteomes" id="UP000027265"/>
    </source>
</evidence>
<evidence type="ECO:0008006" key="3">
    <source>
        <dbReference type="Google" id="ProtNLM"/>
    </source>
</evidence>
<name>A0A067PQZ7_9AGAM</name>
<keyword evidence="2" id="KW-1185">Reference proteome</keyword>
<dbReference type="OrthoDB" id="2994928at2759"/>
<feature type="non-terminal residue" evidence="1">
    <location>
        <position position="135"/>
    </location>
</feature>
<gene>
    <name evidence="1" type="ORF">JAAARDRAFT_96868</name>
</gene>
<dbReference type="STRING" id="933084.A0A067PQZ7"/>
<evidence type="ECO:0000313" key="1">
    <source>
        <dbReference type="EMBL" id="KDQ56235.1"/>
    </source>
</evidence>